<proteinExistence type="predicted"/>
<comment type="caution">
    <text evidence="2">The sequence shown here is derived from an EMBL/GenBank/DDBJ whole genome shotgun (WGS) entry which is preliminary data.</text>
</comment>
<evidence type="ECO:0000256" key="1">
    <source>
        <dbReference type="SAM" id="MobiDB-lite"/>
    </source>
</evidence>
<dbReference type="AlphaFoldDB" id="A0AAJ0AKW1"/>
<dbReference type="EMBL" id="JAHMHR010000020">
    <property type="protein sequence ID" value="KAK1675765.1"/>
    <property type="molecule type" value="Genomic_DNA"/>
</dbReference>
<accession>A0AAJ0AKW1</accession>
<feature type="region of interest" description="Disordered" evidence="1">
    <location>
        <begin position="152"/>
        <end position="173"/>
    </location>
</feature>
<dbReference type="GeneID" id="85463983"/>
<reference evidence="2" key="1">
    <citation type="submission" date="2021-06" db="EMBL/GenBank/DDBJ databases">
        <title>Comparative genomics, transcriptomics and evolutionary studies reveal genomic signatures of adaptation to plant cell wall in hemibiotrophic fungi.</title>
        <authorList>
            <consortium name="DOE Joint Genome Institute"/>
            <person name="Baroncelli R."/>
            <person name="Diaz J.F."/>
            <person name="Benocci T."/>
            <person name="Peng M."/>
            <person name="Battaglia E."/>
            <person name="Haridas S."/>
            <person name="Andreopoulos W."/>
            <person name="Labutti K."/>
            <person name="Pangilinan J."/>
            <person name="Floch G.L."/>
            <person name="Makela M.R."/>
            <person name="Henrissat B."/>
            <person name="Grigoriev I.V."/>
            <person name="Crouch J.A."/>
            <person name="De Vries R.P."/>
            <person name="Sukno S.A."/>
            <person name="Thon M.R."/>
        </authorList>
    </citation>
    <scope>NUCLEOTIDE SEQUENCE</scope>
    <source>
        <strain evidence="2">CBS 193.32</strain>
    </source>
</reference>
<evidence type="ECO:0000313" key="3">
    <source>
        <dbReference type="Proteomes" id="UP001224890"/>
    </source>
</evidence>
<sequence>MIDDDTNDMARRRVQIRFLHDYFQCTFVLVVQTEMDQWVEQACILSDFLLLNILEFFNYDTRQVTSTIAEFTQLLAPIFNTDVTSRVKAGMQSFDDSVGLPCSDDSIAQNTMDDWFRVIIWGLYQLNEMRETTHADAADEDNMNATTCHISHPWQNGPRGFGPQSQDLAAELH</sequence>
<name>A0AAJ0AKW1_9PEZI</name>
<protein>
    <submittedName>
        <fullName evidence="2">Uncharacterized protein</fullName>
    </submittedName>
</protein>
<dbReference type="RefSeq" id="XP_060429768.1">
    <property type="nucleotide sequence ID" value="XM_060579457.1"/>
</dbReference>
<dbReference type="Proteomes" id="UP001224890">
    <property type="component" value="Unassembled WGS sequence"/>
</dbReference>
<keyword evidence="3" id="KW-1185">Reference proteome</keyword>
<organism evidence="2 3">
    <name type="scientific">Colletotrichum godetiae</name>
    <dbReference type="NCBI Taxonomy" id="1209918"/>
    <lineage>
        <taxon>Eukaryota</taxon>
        <taxon>Fungi</taxon>
        <taxon>Dikarya</taxon>
        <taxon>Ascomycota</taxon>
        <taxon>Pezizomycotina</taxon>
        <taxon>Sordariomycetes</taxon>
        <taxon>Hypocreomycetidae</taxon>
        <taxon>Glomerellales</taxon>
        <taxon>Glomerellaceae</taxon>
        <taxon>Colletotrichum</taxon>
        <taxon>Colletotrichum acutatum species complex</taxon>
    </lineage>
</organism>
<gene>
    <name evidence="2" type="ORF">BDP55DRAFT_728585</name>
</gene>
<evidence type="ECO:0000313" key="2">
    <source>
        <dbReference type="EMBL" id="KAK1675765.1"/>
    </source>
</evidence>